<comment type="cofactor">
    <cofactor evidence="1">
        <name>Mg(2+)</name>
        <dbReference type="ChEBI" id="CHEBI:18420"/>
    </cofactor>
</comment>
<keyword evidence="9" id="KW-0547">Nucleotide-binding</keyword>
<keyword evidence="10" id="KW-0418">Kinase</keyword>
<evidence type="ECO:0000256" key="7">
    <source>
        <dbReference type="ARBA" id="ARBA00022679"/>
    </source>
</evidence>
<protein>
    <recommendedName>
        <fullName evidence="6">Phosphoenolpyruvate synthase</fullName>
        <ecNumber evidence="5">2.7.9.2</ecNumber>
    </recommendedName>
    <alternativeName>
        <fullName evidence="13">Pyruvate, water dikinase</fullName>
    </alternativeName>
</protein>
<dbReference type="PANTHER" id="PTHR43030:SF1">
    <property type="entry name" value="PHOSPHOENOLPYRUVATE SYNTHASE"/>
    <property type="match status" value="1"/>
</dbReference>
<evidence type="ECO:0000313" key="16">
    <source>
        <dbReference type="EMBL" id="OLF05261.1"/>
    </source>
</evidence>
<dbReference type="SUPFAM" id="SSF56059">
    <property type="entry name" value="Glutathione synthetase ATP-binding domain-like"/>
    <property type="match status" value="1"/>
</dbReference>
<evidence type="ECO:0000256" key="11">
    <source>
        <dbReference type="ARBA" id="ARBA00022840"/>
    </source>
</evidence>
<comment type="caution">
    <text evidence="16">The sequence shown here is derived from an EMBL/GenBank/DDBJ whole genome shotgun (WGS) entry which is preliminary data.</text>
</comment>
<evidence type="ECO:0000256" key="5">
    <source>
        <dbReference type="ARBA" id="ARBA00011996"/>
    </source>
</evidence>
<keyword evidence="8" id="KW-0479">Metal-binding</keyword>
<proteinExistence type="inferred from homology"/>
<evidence type="ECO:0000256" key="12">
    <source>
        <dbReference type="ARBA" id="ARBA00022842"/>
    </source>
</evidence>
<evidence type="ECO:0000256" key="2">
    <source>
        <dbReference type="ARBA" id="ARBA00002988"/>
    </source>
</evidence>
<dbReference type="GO" id="GO:0008986">
    <property type="term" value="F:pyruvate, water dikinase activity"/>
    <property type="evidence" value="ECO:0007669"/>
    <property type="project" value="UniProtKB-EC"/>
</dbReference>
<name>A0A7Z0WE65_9PSEU</name>
<evidence type="ECO:0000313" key="17">
    <source>
        <dbReference type="Proteomes" id="UP000185696"/>
    </source>
</evidence>
<dbReference type="InterPro" id="IPR002192">
    <property type="entry name" value="PPDK_AMP/ATP-bd"/>
</dbReference>
<dbReference type="Gene3D" id="3.30.1490.20">
    <property type="entry name" value="ATP-grasp fold, A domain"/>
    <property type="match status" value="2"/>
</dbReference>
<evidence type="ECO:0000256" key="6">
    <source>
        <dbReference type="ARBA" id="ARBA00021623"/>
    </source>
</evidence>
<dbReference type="Gene3D" id="3.30.470.20">
    <property type="entry name" value="ATP-grasp fold, B domain"/>
    <property type="match status" value="1"/>
</dbReference>
<evidence type="ECO:0000256" key="13">
    <source>
        <dbReference type="ARBA" id="ARBA00033470"/>
    </source>
</evidence>
<dbReference type="GO" id="GO:0005524">
    <property type="term" value="F:ATP binding"/>
    <property type="evidence" value="ECO:0007669"/>
    <property type="project" value="UniProtKB-KW"/>
</dbReference>
<sequence length="298" mass="31815">MSFTARLDDPVCLDVRRFGGKAAGLARLAAEGMPVANGFAVDARARRRIGVDDAVREAYHRLSPHSDVPVAVRSSATAEDSAATSFAGGFDTVVGVRGADQVVEAVRRCWAGVSGERAVDYARVNGINPATLSMGVVVQRMVRATTAGVMFTISPVTGDRSRIVVEASWGLGLTVVGGEVTPERWVVDKIALSVLDHDPGDKRLEYREDGTPAVVDPARRVAPCLTDDQVLDLARLGKRLERRLGGPQDVEFAVEDGVPVLLQCRPETVWSGKTQRSRFTPGQGAARWITSVVSPGVS</sequence>
<reference evidence="16 17" key="1">
    <citation type="submission" date="2016-12" db="EMBL/GenBank/DDBJ databases">
        <title>The draft genome sequence of Actinophytocola xinjiangensis.</title>
        <authorList>
            <person name="Wang W."/>
            <person name="Yuan L."/>
        </authorList>
    </citation>
    <scope>NUCLEOTIDE SEQUENCE [LARGE SCALE GENOMIC DNA]</scope>
    <source>
        <strain evidence="16 17">CGMCC 4.4663</strain>
    </source>
</reference>
<dbReference type="Pfam" id="PF01326">
    <property type="entry name" value="PPDK_N"/>
    <property type="match status" value="1"/>
</dbReference>
<dbReference type="InterPro" id="IPR006319">
    <property type="entry name" value="PEP_synth"/>
</dbReference>
<dbReference type="Proteomes" id="UP000185696">
    <property type="component" value="Unassembled WGS sequence"/>
</dbReference>
<evidence type="ECO:0000256" key="8">
    <source>
        <dbReference type="ARBA" id="ARBA00022723"/>
    </source>
</evidence>
<keyword evidence="17" id="KW-1185">Reference proteome</keyword>
<keyword evidence="7" id="KW-0808">Transferase</keyword>
<evidence type="ECO:0000256" key="1">
    <source>
        <dbReference type="ARBA" id="ARBA00001946"/>
    </source>
</evidence>
<dbReference type="InterPro" id="IPR013815">
    <property type="entry name" value="ATP_grasp_subdomain_1"/>
</dbReference>
<dbReference type="RefSeq" id="WP_075137749.1">
    <property type="nucleotide sequence ID" value="NZ_MSIF01000031.1"/>
</dbReference>
<evidence type="ECO:0000256" key="14">
    <source>
        <dbReference type="ARBA" id="ARBA00047700"/>
    </source>
</evidence>
<dbReference type="GO" id="GO:0046872">
    <property type="term" value="F:metal ion binding"/>
    <property type="evidence" value="ECO:0007669"/>
    <property type="project" value="UniProtKB-KW"/>
</dbReference>
<dbReference type="EMBL" id="MSIF01000031">
    <property type="protein sequence ID" value="OLF05261.1"/>
    <property type="molecule type" value="Genomic_DNA"/>
</dbReference>
<comment type="catalytic activity">
    <reaction evidence="14">
        <text>pyruvate + ATP + H2O = phosphoenolpyruvate + AMP + phosphate + 2 H(+)</text>
        <dbReference type="Rhea" id="RHEA:11364"/>
        <dbReference type="ChEBI" id="CHEBI:15361"/>
        <dbReference type="ChEBI" id="CHEBI:15377"/>
        <dbReference type="ChEBI" id="CHEBI:15378"/>
        <dbReference type="ChEBI" id="CHEBI:30616"/>
        <dbReference type="ChEBI" id="CHEBI:43474"/>
        <dbReference type="ChEBI" id="CHEBI:58702"/>
        <dbReference type="ChEBI" id="CHEBI:456215"/>
        <dbReference type="EC" id="2.7.9.2"/>
    </reaction>
</comment>
<evidence type="ECO:0000256" key="10">
    <source>
        <dbReference type="ARBA" id="ARBA00022777"/>
    </source>
</evidence>
<dbReference type="PANTHER" id="PTHR43030">
    <property type="entry name" value="PHOSPHOENOLPYRUVATE SYNTHASE"/>
    <property type="match status" value="1"/>
</dbReference>
<evidence type="ECO:0000259" key="15">
    <source>
        <dbReference type="Pfam" id="PF01326"/>
    </source>
</evidence>
<dbReference type="EC" id="2.7.9.2" evidence="5"/>
<dbReference type="AlphaFoldDB" id="A0A7Z0WE65"/>
<organism evidence="16 17">
    <name type="scientific">Actinophytocola xinjiangensis</name>
    <dbReference type="NCBI Taxonomy" id="485602"/>
    <lineage>
        <taxon>Bacteria</taxon>
        <taxon>Bacillati</taxon>
        <taxon>Actinomycetota</taxon>
        <taxon>Actinomycetes</taxon>
        <taxon>Pseudonocardiales</taxon>
        <taxon>Pseudonocardiaceae</taxon>
    </lineage>
</organism>
<keyword evidence="11" id="KW-0067">ATP-binding</keyword>
<feature type="domain" description="Pyruvate phosphate dikinase AMP/ATP-binding" evidence="15">
    <location>
        <begin position="51"/>
        <end position="277"/>
    </location>
</feature>
<evidence type="ECO:0000256" key="9">
    <source>
        <dbReference type="ARBA" id="ARBA00022741"/>
    </source>
</evidence>
<comment type="function">
    <text evidence="2">Catalyzes the phosphorylation of pyruvate to phosphoenolpyruvate.</text>
</comment>
<comment type="similarity">
    <text evidence="4">Belongs to the PEP-utilizing enzyme family.</text>
</comment>
<keyword evidence="12" id="KW-0460">Magnesium</keyword>
<dbReference type="OrthoDB" id="9765468at2"/>
<comment type="pathway">
    <text evidence="3">Carbohydrate biosynthesis; gluconeogenesis.</text>
</comment>
<accession>A0A7Z0WE65</accession>
<gene>
    <name evidence="16" type="ORF">BLA60_37025</name>
</gene>
<evidence type="ECO:0000256" key="3">
    <source>
        <dbReference type="ARBA" id="ARBA00004742"/>
    </source>
</evidence>
<evidence type="ECO:0000256" key="4">
    <source>
        <dbReference type="ARBA" id="ARBA00007837"/>
    </source>
</evidence>